<organism evidence="15 16">
    <name type="scientific">Phlebotomus papatasi</name>
    <name type="common">Sandfly</name>
    <dbReference type="NCBI Taxonomy" id="29031"/>
    <lineage>
        <taxon>Eukaryota</taxon>
        <taxon>Metazoa</taxon>
        <taxon>Ecdysozoa</taxon>
        <taxon>Arthropoda</taxon>
        <taxon>Hexapoda</taxon>
        <taxon>Insecta</taxon>
        <taxon>Pterygota</taxon>
        <taxon>Neoptera</taxon>
        <taxon>Endopterygota</taxon>
        <taxon>Diptera</taxon>
        <taxon>Nematocera</taxon>
        <taxon>Psychodoidea</taxon>
        <taxon>Psychodidae</taxon>
        <taxon>Phlebotomus</taxon>
        <taxon>Phlebotomus</taxon>
    </lineage>
</organism>
<evidence type="ECO:0000256" key="13">
    <source>
        <dbReference type="ARBA" id="ARBA00043219"/>
    </source>
</evidence>
<dbReference type="GO" id="GO:0005965">
    <property type="term" value="C:protein farnesyltransferase complex"/>
    <property type="evidence" value="ECO:0007669"/>
    <property type="project" value="TreeGrafter"/>
</dbReference>
<evidence type="ECO:0000256" key="3">
    <source>
        <dbReference type="ARBA" id="ARBA00012700"/>
    </source>
</evidence>
<dbReference type="Gene3D" id="1.25.40.120">
    <property type="entry name" value="Protein prenylyltransferase"/>
    <property type="match status" value="2"/>
</dbReference>
<dbReference type="PANTHER" id="PTHR11129">
    <property type="entry name" value="PROTEIN FARNESYLTRANSFERASE ALPHA SUBUNIT/RAB GERANYLGERANYL TRANSFERASE ALPHA SUBUNIT"/>
    <property type="match status" value="1"/>
</dbReference>
<evidence type="ECO:0000256" key="11">
    <source>
        <dbReference type="ARBA" id="ARBA00042436"/>
    </source>
</evidence>
<evidence type="ECO:0000256" key="7">
    <source>
        <dbReference type="ARBA" id="ARBA00022737"/>
    </source>
</evidence>
<evidence type="ECO:0000256" key="5">
    <source>
        <dbReference type="ARBA" id="ARBA00022602"/>
    </source>
</evidence>
<comment type="cofactor">
    <cofactor evidence="1">
        <name>Mg(2+)</name>
        <dbReference type="ChEBI" id="CHEBI:18420"/>
    </cofactor>
</comment>
<dbReference type="EC" id="2.5.1.59" evidence="3"/>
<proteinExistence type="inferred from homology"/>
<dbReference type="GO" id="GO:0004662">
    <property type="term" value="F:CAAX-protein geranylgeranyltransferase activity"/>
    <property type="evidence" value="ECO:0007669"/>
    <property type="project" value="UniProtKB-EC"/>
</dbReference>
<dbReference type="SUPFAM" id="SSF48439">
    <property type="entry name" value="Protein prenylyltransferase"/>
    <property type="match status" value="1"/>
</dbReference>
<dbReference type="Proteomes" id="UP000092462">
    <property type="component" value="Unassembled WGS sequence"/>
</dbReference>
<keyword evidence="16" id="KW-1185">Reference proteome</keyword>
<evidence type="ECO:0000256" key="9">
    <source>
        <dbReference type="ARBA" id="ARBA00040965"/>
    </source>
</evidence>
<reference evidence="15" key="1">
    <citation type="submission" date="2022-08" db="UniProtKB">
        <authorList>
            <consortium name="EnsemblMetazoa"/>
        </authorList>
    </citation>
    <scope>IDENTIFICATION</scope>
    <source>
        <strain evidence="15">Israel</strain>
    </source>
</reference>
<keyword evidence="7" id="KW-0677">Repeat</keyword>
<evidence type="ECO:0000313" key="16">
    <source>
        <dbReference type="Proteomes" id="UP000092462"/>
    </source>
</evidence>
<evidence type="ECO:0000256" key="12">
    <source>
        <dbReference type="ARBA" id="ARBA00043086"/>
    </source>
</evidence>
<evidence type="ECO:0000256" key="2">
    <source>
        <dbReference type="ARBA" id="ARBA00006734"/>
    </source>
</evidence>
<protein>
    <recommendedName>
        <fullName evidence="9">Protein farnesyltransferase/geranylgeranyltransferase type-1 subunit alpha</fullName>
        <ecNumber evidence="4">2.5.1.58</ecNumber>
        <ecNumber evidence="3">2.5.1.59</ecNumber>
    </recommendedName>
    <alternativeName>
        <fullName evidence="12">CAAX farnesyltransferase subunit alpha</fullName>
    </alternativeName>
    <alternativeName>
        <fullName evidence="11">FTase-alpha</fullName>
    </alternativeName>
    <alternativeName>
        <fullName evidence="10">Ras proteins prenyltransferase subunit alpha</fullName>
    </alternativeName>
    <alternativeName>
        <fullName evidence="13">Type I protein geranyl-geranyltransferase subunit alpha</fullName>
    </alternativeName>
</protein>
<sequence>MSDSSSDDELPEDWQMYCERPEWLDVIPIEQDDGENPVVVIAYSEKFKDVYNYFRAIVASGEKSKRALELTKDALILNPANYTVWQYRRDILKALNASAVDLDRELDYVAEVLESNGKSCQVWHHRRVIVEWLQDASKELDLTETNLRADSKNYHAWQHRQWVIATFGLYENELNFVDRLLADDVRNNSAGILRQAEDPTLDQYPEVVALFETGSRSPHLLAFLIDLYTEKALRPREPSRDDHAKKAKKVIDLCNMMIDECNTIRCRYWKYVLDNFQSDFKLSGHEDHGNHDNKEATPDSENITVNS</sequence>
<dbReference type="InterPro" id="IPR002088">
    <property type="entry name" value="Prenyl_trans_a"/>
</dbReference>
<keyword evidence="5" id="KW-0637">Prenyltransferase</keyword>
<feature type="region of interest" description="Disordered" evidence="14">
    <location>
        <begin position="286"/>
        <end position="307"/>
    </location>
</feature>
<evidence type="ECO:0000256" key="14">
    <source>
        <dbReference type="SAM" id="MobiDB-lite"/>
    </source>
</evidence>
<dbReference type="VEuPathDB" id="VectorBase:PPAI000307"/>
<name>A0A1B0CYY5_PHLPP</name>
<dbReference type="EC" id="2.5.1.58" evidence="4"/>
<keyword evidence="8" id="KW-0460">Magnesium</keyword>
<dbReference type="AlphaFoldDB" id="A0A1B0CYY5"/>
<evidence type="ECO:0000256" key="10">
    <source>
        <dbReference type="ARBA" id="ARBA00041392"/>
    </source>
</evidence>
<accession>A0A1B0CYY5</accession>
<dbReference type="GO" id="GO:0004660">
    <property type="term" value="F:protein farnesyltransferase activity"/>
    <property type="evidence" value="ECO:0007669"/>
    <property type="project" value="UniProtKB-EC"/>
</dbReference>
<keyword evidence="6" id="KW-0808">Transferase</keyword>
<dbReference type="PROSITE" id="PS51147">
    <property type="entry name" value="PFTA"/>
    <property type="match status" value="3"/>
</dbReference>
<feature type="compositionally biased region" description="Basic and acidic residues" evidence="14">
    <location>
        <begin position="286"/>
        <end position="297"/>
    </location>
</feature>
<comment type="similarity">
    <text evidence="2">Belongs to the protein prenyltransferase subunit alpha family.</text>
</comment>
<evidence type="ECO:0000256" key="4">
    <source>
        <dbReference type="ARBA" id="ARBA00012702"/>
    </source>
</evidence>
<dbReference type="GO" id="GO:0005953">
    <property type="term" value="C:CAAX-protein geranylgeranyltransferase complex"/>
    <property type="evidence" value="ECO:0007669"/>
    <property type="project" value="TreeGrafter"/>
</dbReference>
<dbReference type="Pfam" id="PF01239">
    <property type="entry name" value="PPTA"/>
    <property type="match status" value="3"/>
</dbReference>
<evidence type="ECO:0000256" key="1">
    <source>
        <dbReference type="ARBA" id="ARBA00001946"/>
    </source>
</evidence>
<dbReference type="EnsemblMetazoa" id="PPAI000307-RA">
    <property type="protein sequence ID" value="PPAI000307-PA"/>
    <property type="gene ID" value="PPAI000307"/>
</dbReference>
<dbReference type="EMBL" id="AJVK01020495">
    <property type="status" value="NOT_ANNOTATED_CDS"/>
    <property type="molecule type" value="Genomic_DNA"/>
</dbReference>
<evidence type="ECO:0000256" key="8">
    <source>
        <dbReference type="ARBA" id="ARBA00022842"/>
    </source>
</evidence>
<dbReference type="VEuPathDB" id="VectorBase:PPAPM1_002093"/>
<dbReference type="PANTHER" id="PTHR11129:SF1">
    <property type="entry name" value="PROTEIN FARNESYLTRANSFERASE_GERANYLGERANYLTRANSFERASE TYPE-1 SUBUNIT ALPHA"/>
    <property type="match status" value="1"/>
</dbReference>
<evidence type="ECO:0000256" key="6">
    <source>
        <dbReference type="ARBA" id="ARBA00022679"/>
    </source>
</evidence>
<evidence type="ECO:0000313" key="15">
    <source>
        <dbReference type="EnsemblMetazoa" id="PPAI000307-PA"/>
    </source>
</evidence>